<dbReference type="PROSITE" id="PS00061">
    <property type="entry name" value="ADH_SHORT"/>
    <property type="match status" value="1"/>
</dbReference>
<feature type="domain" description="Ketoreductase" evidence="4">
    <location>
        <begin position="43"/>
        <end position="221"/>
    </location>
</feature>
<evidence type="ECO:0000313" key="6">
    <source>
        <dbReference type="Proteomes" id="UP000032024"/>
    </source>
</evidence>
<comment type="similarity">
    <text evidence="1">Belongs to the short-chain dehydrogenases/reductases (SDR) family.</text>
</comment>
<dbReference type="GO" id="GO:0030497">
    <property type="term" value="P:fatty acid elongation"/>
    <property type="evidence" value="ECO:0007669"/>
    <property type="project" value="TreeGrafter"/>
</dbReference>
<dbReference type="EMBL" id="CP010525">
    <property type="protein sequence ID" value="AJO22960.1"/>
    <property type="molecule type" value="Genomic_DNA"/>
</dbReference>
<dbReference type="SUPFAM" id="SSF51735">
    <property type="entry name" value="NAD(P)-binding Rossmann-fold domains"/>
    <property type="match status" value="1"/>
</dbReference>
<proteinExistence type="inferred from homology"/>
<dbReference type="InterPro" id="IPR057326">
    <property type="entry name" value="KR_dom"/>
</dbReference>
<dbReference type="InterPro" id="IPR002347">
    <property type="entry name" value="SDR_fam"/>
</dbReference>
<name>A0AAN0T7E7_HEYCO</name>
<dbReference type="Pfam" id="PF13561">
    <property type="entry name" value="adh_short_C2"/>
    <property type="match status" value="1"/>
</dbReference>
<evidence type="ECO:0000256" key="1">
    <source>
        <dbReference type="ARBA" id="ARBA00006484"/>
    </source>
</evidence>
<keyword evidence="2" id="KW-0521">NADP</keyword>
<dbReference type="PRINTS" id="PR00081">
    <property type="entry name" value="GDHRDH"/>
</dbReference>
<dbReference type="CDD" id="cd05333">
    <property type="entry name" value="BKR_SDR_c"/>
    <property type="match status" value="1"/>
</dbReference>
<reference evidence="6" key="1">
    <citation type="submission" date="2015-01" db="EMBL/GenBank/DDBJ databases">
        <title>Comparative genome analysis of Bacillus coagulans HM-08, Clostridium butyricum HM-68, Bacillus subtilis HM-66 and Bacillus paralicheniformis BL-09.</title>
        <authorList>
            <person name="Zhang H."/>
        </authorList>
    </citation>
    <scope>NUCLEOTIDE SEQUENCE [LARGE SCALE GENOMIC DNA]</scope>
    <source>
        <strain evidence="6">HM-08</strain>
    </source>
</reference>
<accession>A0AAN0T7E7</accession>
<dbReference type="GO" id="GO:0016616">
    <property type="term" value="F:oxidoreductase activity, acting on the CH-OH group of donors, NAD or NADP as acceptor"/>
    <property type="evidence" value="ECO:0007669"/>
    <property type="project" value="UniProtKB-ARBA"/>
</dbReference>
<dbReference type="Gene3D" id="3.40.50.720">
    <property type="entry name" value="NAD(P)-binding Rossmann-like Domain"/>
    <property type="match status" value="1"/>
</dbReference>
<dbReference type="InterPro" id="IPR036291">
    <property type="entry name" value="NAD(P)-bd_dom_sf"/>
</dbReference>
<dbReference type="FunFam" id="3.40.50.720:FF:000115">
    <property type="entry name" value="3-oxoacyl-[acyl-carrier-protein] reductase FabG"/>
    <property type="match status" value="1"/>
</dbReference>
<dbReference type="InterPro" id="IPR020904">
    <property type="entry name" value="Sc_DH/Rdtase_CS"/>
</dbReference>
<dbReference type="PANTHER" id="PTHR42760:SF40">
    <property type="entry name" value="3-OXOACYL-[ACYL-CARRIER-PROTEIN] REDUCTASE, CHLOROPLASTIC"/>
    <property type="match status" value="1"/>
</dbReference>
<dbReference type="Proteomes" id="UP000032024">
    <property type="component" value="Chromosome"/>
</dbReference>
<dbReference type="NCBIfam" id="NF005559">
    <property type="entry name" value="PRK07231.1"/>
    <property type="match status" value="1"/>
</dbReference>
<keyword evidence="3" id="KW-0560">Oxidoreductase</keyword>
<evidence type="ECO:0000259" key="4">
    <source>
        <dbReference type="SMART" id="SM00822"/>
    </source>
</evidence>
<dbReference type="NCBIfam" id="NF009466">
    <property type="entry name" value="PRK12826.1-2"/>
    <property type="match status" value="1"/>
</dbReference>
<gene>
    <name evidence="5" type="ORF">SB48_HM08orf03419</name>
</gene>
<evidence type="ECO:0000313" key="5">
    <source>
        <dbReference type="EMBL" id="AJO22960.1"/>
    </source>
</evidence>
<dbReference type="PANTHER" id="PTHR42760">
    <property type="entry name" value="SHORT-CHAIN DEHYDROGENASES/REDUCTASES FAMILY MEMBER"/>
    <property type="match status" value="1"/>
</dbReference>
<organism evidence="5 6">
    <name type="scientific">Heyndrickxia coagulans</name>
    <name type="common">Weizmannia coagulans</name>
    <dbReference type="NCBI Taxonomy" id="1398"/>
    <lineage>
        <taxon>Bacteria</taxon>
        <taxon>Bacillati</taxon>
        <taxon>Bacillota</taxon>
        <taxon>Bacilli</taxon>
        <taxon>Bacillales</taxon>
        <taxon>Bacillaceae</taxon>
        <taxon>Heyndrickxia</taxon>
    </lineage>
</organism>
<evidence type="ECO:0000256" key="2">
    <source>
        <dbReference type="ARBA" id="ARBA00022857"/>
    </source>
</evidence>
<keyword evidence="6" id="KW-1185">Reference proteome</keyword>
<evidence type="ECO:0000256" key="3">
    <source>
        <dbReference type="ARBA" id="ARBA00023002"/>
    </source>
</evidence>
<sequence>MKGMHKYLQKEAFNLNCLLYIFKTNRKIRTCEGGAVLKRFENRVAIVTGASRGIGKAIAAAFAKEGAKVCLVDINEKALEETVKAFKESGYDVFGQLADVANRTQVEAVVSAVCTRYGKIDILVNNAGVIRDNLLFKMTDEDWDTVMNVHLKGAFLFSRAVQQNMVENKYGRIINTSSTSALGNRGQANYAAAKAGIQGFTKTLAFELGKFGITANAVAPGFIETDMTKATAERLGVKFDDFIAFNQSMIPVGRTGKPEDIANAVLFFAMEESSFVNGQVLYVAGGPKA</sequence>
<dbReference type="SMART" id="SM00822">
    <property type="entry name" value="PKS_KR"/>
    <property type="match status" value="1"/>
</dbReference>
<dbReference type="PRINTS" id="PR00080">
    <property type="entry name" value="SDRFAMILY"/>
</dbReference>
<protein>
    <submittedName>
        <fullName evidence="5">3-ketoacyl-ACP reductase</fullName>
    </submittedName>
</protein>
<dbReference type="AlphaFoldDB" id="A0AAN0T7E7"/>